<dbReference type="OrthoDB" id="432412at2759"/>
<evidence type="ECO:0000313" key="2">
    <source>
        <dbReference type="Proteomes" id="UP000092583"/>
    </source>
</evidence>
<dbReference type="EMBL" id="KI669468">
    <property type="protein sequence ID" value="OCF54951.1"/>
    <property type="molecule type" value="Genomic_DNA"/>
</dbReference>
<evidence type="ECO:0000313" key="1">
    <source>
        <dbReference type="EMBL" id="OCF54951.1"/>
    </source>
</evidence>
<proteinExistence type="predicted"/>
<reference evidence="2" key="2">
    <citation type="submission" date="2013-12" db="EMBL/GenBank/DDBJ databases">
        <title>Evolution of pathogenesis and genome organization in the Tremellales.</title>
        <authorList>
            <person name="Cuomo C."/>
            <person name="Litvintseva A."/>
            <person name="Heitman J."/>
            <person name="Chen Y."/>
            <person name="Sun S."/>
            <person name="Springer D."/>
            <person name="Dromer F."/>
            <person name="Young S."/>
            <person name="Zeng Q."/>
            <person name="Chapman S."/>
            <person name="Gujja S."/>
            <person name="Saif S."/>
            <person name="Birren B."/>
        </authorList>
    </citation>
    <scope>NUCLEOTIDE SEQUENCE [LARGE SCALE GENOMIC DNA]</scope>
    <source>
        <strain evidence="2">CBS 10435</strain>
    </source>
</reference>
<name>A0A1B9IHQ4_9TREE</name>
<accession>A0A1B9IHQ4</accession>
<reference evidence="1 2" key="1">
    <citation type="submission" date="2013-07" db="EMBL/GenBank/DDBJ databases">
        <title>The Genome Sequence of Kwoniella mangroviensis CBS10435.</title>
        <authorList>
            <consortium name="The Broad Institute Genome Sequencing Platform"/>
            <person name="Cuomo C."/>
            <person name="Litvintseva A."/>
            <person name="Chen Y."/>
            <person name="Heitman J."/>
            <person name="Sun S."/>
            <person name="Springer D."/>
            <person name="Dromer F."/>
            <person name="Young S.K."/>
            <person name="Zeng Q."/>
            <person name="Gargeya S."/>
            <person name="Fitzgerald M."/>
            <person name="Abouelleil A."/>
            <person name="Alvarado L."/>
            <person name="Berlin A.M."/>
            <person name="Chapman S.B."/>
            <person name="Dewar J."/>
            <person name="Goldberg J."/>
            <person name="Griggs A."/>
            <person name="Gujja S."/>
            <person name="Hansen M."/>
            <person name="Howarth C."/>
            <person name="Imamovic A."/>
            <person name="Larimer J."/>
            <person name="McCowan C."/>
            <person name="Murphy C."/>
            <person name="Pearson M."/>
            <person name="Priest M."/>
            <person name="Roberts A."/>
            <person name="Saif S."/>
            <person name="Shea T."/>
            <person name="Sykes S."/>
            <person name="Wortman J."/>
            <person name="Nusbaum C."/>
            <person name="Birren B."/>
        </authorList>
    </citation>
    <scope>NUCLEOTIDE SEQUENCE [LARGE SCALE GENOMIC DNA]</scope>
    <source>
        <strain evidence="1 2">CBS 10435</strain>
    </source>
</reference>
<dbReference type="Proteomes" id="UP000092583">
    <property type="component" value="Unassembled WGS sequence"/>
</dbReference>
<gene>
    <name evidence="1" type="ORF">L486_07607</name>
</gene>
<dbReference type="AlphaFoldDB" id="A0A1B9IHQ4"/>
<sequence>MYAIGLLSDLEQWIREVKSWNWLALRVRVAPEPILEEEGVFEKGGKGKENGARGGKGRGEWVELEKINEALDWLRMRGKGRERILVDCGVGG</sequence>
<organism evidence="1 2">
    <name type="scientific">Kwoniella mangroviensis CBS 10435</name>
    <dbReference type="NCBI Taxonomy" id="1331196"/>
    <lineage>
        <taxon>Eukaryota</taxon>
        <taxon>Fungi</taxon>
        <taxon>Dikarya</taxon>
        <taxon>Basidiomycota</taxon>
        <taxon>Agaricomycotina</taxon>
        <taxon>Tremellomycetes</taxon>
        <taxon>Tremellales</taxon>
        <taxon>Cryptococcaceae</taxon>
        <taxon>Kwoniella</taxon>
    </lineage>
</organism>
<keyword evidence="2" id="KW-1185">Reference proteome</keyword>
<protein>
    <submittedName>
        <fullName evidence="1">Uncharacterized protein</fullName>
    </submittedName>
</protein>
<dbReference type="STRING" id="1331196.A0A1B9IHQ4"/>